<dbReference type="InterPro" id="IPR003870">
    <property type="entry name" value="DUF222"/>
</dbReference>
<name>F2UZI5_ACTVI</name>
<dbReference type="Proteomes" id="UP000004668">
    <property type="component" value="Unassembled WGS sequence"/>
</dbReference>
<dbReference type="InterPro" id="IPR002711">
    <property type="entry name" value="HNH"/>
</dbReference>
<accession>F2UZI5</accession>
<feature type="region of interest" description="Disordered" evidence="2">
    <location>
        <begin position="393"/>
        <end position="465"/>
    </location>
</feature>
<evidence type="ECO:0000313" key="4">
    <source>
        <dbReference type="EMBL" id="EGE37589.1"/>
    </source>
</evidence>
<feature type="domain" description="HNH nuclease" evidence="3">
    <location>
        <begin position="706"/>
        <end position="758"/>
    </location>
</feature>
<feature type="compositionally biased region" description="Gly residues" evidence="2">
    <location>
        <begin position="453"/>
        <end position="465"/>
    </location>
</feature>
<feature type="compositionally biased region" description="Low complexity" evidence="2">
    <location>
        <begin position="596"/>
        <end position="622"/>
    </location>
</feature>
<dbReference type="eggNOG" id="COG1403">
    <property type="taxonomic scope" value="Bacteria"/>
</dbReference>
<evidence type="ECO:0000259" key="3">
    <source>
        <dbReference type="SMART" id="SM00507"/>
    </source>
</evidence>
<comment type="similarity">
    <text evidence="1">Belongs to the Rv1128c/1148c/1588c/1702c/1945/3466 family.</text>
</comment>
<dbReference type="GO" id="GO:0003676">
    <property type="term" value="F:nucleic acid binding"/>
    <property type="evidence" value="ECO:0007669"/>
    <property type="project" value="InterPro"/>
</dbReference>
<evidence type="ECO:0000313" key="5">
    <source>
        <dbReference type="Proteomes" id="UP000004668"/>
    </source>
</evidence>
<reference evidence="5" key="1">
    <citation type="submission" date="2010-02" db="EMBL/GenBank/DDBJ databases">
        <title>The Genome Sequence of Prevotella oris strain C735.</title>
        <authorList>
            <consortium name="The Broad Institute Genome Sequencing Platform"/>
            <person name="Ward D."/>
            <person name="Feldgarden M."/>
            <person name="Earl A."/>
            <person name="Young S.K."/>
            <person name="Zeng Q."/>
            <person name="Koehrsen M."/>
            <person name="Alvarado L."/>
            <person name="Berlin A."/>
            <person name="Bochicchio J."/>
            <person name="Borenstein D."/>
            <person name="Chapman S.B."/>
            <person name="Chen Z."/>
            <person name="Engels R."/>
            <person name="Freedman E."/>
            <person name="Gellesch M."/>
            <person name="Goldberg J."/>
            <person name="Griggs A."/>
            <person name="Gujja S."/>
            <person name="Heilman E."/>
            <person name="Heiman D."/>
            <person name="Hepburn T."/>
            <person name="Howarth C."/>
            <person name="Jen D."/>
            <person name="Larson L."/>
            <person name="Mehta T."/>
            <person name="Park D."/>
            <person name="Pearson M."/>
            <person name="Roberts A."/>
            <person name="Saif S."/>
            <person name="Shea T."/>
            <person name="Shenoy N."/>
            <person name="Sisk P."/>
            <person name="Stolte C."/>
            <person name="Sykes S."/>
            <person name="Thomson T."/>
            <person name="Walk T."/>
            <person name="White J."/>
            <person name="Yandava C."/>
            <person name="Sibley C.D."/>
            <person name="Field T.R."/>
            <person name="Grinwis M."/>
            <person name="Eshaghurshan C.S."/>
            <person name="Surette M.G."/>
            <person name="Haas B."/>
            <person name="Nusbaum C."/>
            <person name="Birren B."/>
        </authorList>
    </citation>
    <scope>NUCLEOTIDE SEQUENCE [LARGE SCALE GENOMIC DNA]</scope>
    <source>
        <strain evidence="5">C505</strain>
    </source>
</reference>
<proteinExistence type="inferred from homology"/>
<evidence type="ECO:0000256" key="1">
    <source>
        <dbReference type="ARBA" id="ARBA00023450"/>
    </source>
</evidence>
<dbReference type="SMART" id="SM00507">
    <property type="entry name" value="HNHc"/>
    <property type="match status" value="1"/>
</dbReference>
<sequence>MCLGPGRSAPSGFRCCAGDSGARFGVQRGGGAGYTVHMFEGGVLPRDPAGGAAGTLSAPAQDASAGAVACAEDVAGLLGSLAAGGELAGVVEGLLARLLVTTQNPNDDEGSDADGGGSGDSEGLFAGESGADAALVAAAEGHRVMSVEEAGASGIMGLGAWGLGELVAACHRLAAWASWGQSLAAACLTACGELSTHPGQWGPDGRVSSVVGYEERRFNTTCLLSARLGVSRSRAGQIVDHGIALMDMGFNPTEVMERCGVLDAPKASLVTRRLEGVPAPVALAVQERVLPQAPRRSVSQVGRDIERALMETDPTGHAERARVNQERRCVTRPRPAGEGLSQVRLLLPTMDALLLDATLDAIAASARAAGEQRTPTQLRADAITAMTLSTLRTSQQTACYRPTQAPDDDTQDTTPTRPHGNNSGTDDGSLSDTLGGTGGRVISGGLASRLSDGTGGGDVTGGFGGGLGGVSEPAASLAPPRRSASLGRLLPDGVPLEGLLSSSSSLVGSASPWWTPSGTGHLPLPENIHIDVQVTVPLTSLAGLAPPEDPTGRGDPRGGECSEGPHHPKSGRASPDQNPTITTDLNGAAPQGNGWSLPTTSSRSLPTTGGWSLPGSSGWSLPEPDPATPVPQPAASFSAAPISQATASLCAAGGVAQVRVGVRSVAVPALTAWALAAGGTWRRLVTDPASGTVVDVGRTRYRPPAGLADLVRARDRACVFPTCQTPAERCDIDHLTAWSQGGTTSLDNLTTLCQAHHRLKHTPGWTLTRDQATGTLSWHTPDKTIYQRHPDGTITRLPHKTGLHQHHTPATVIPGYLSQQISPDIIDRLNRALDTAPDNQAHNHTSPGTNTSTNASGSGRARLETRGPQPGHKPGDYETTPYPQAAHTLQLAPLIDQTPPF</sequence>
<dbReference type="AlphaFoldDB" id="F2UZI5"/>
<dbReference type="InterPro" id="IPR003615">
    <property type="entry name" value="HNH_nuc"/>
</dbReference>
<feature type="compositionally biased region" description="Pro residues" evidence="2">
    <location>
        <begin position="623"/>
        <end position="632"/>
    </location>
</feature>
<gene>
    <name evidence="4" type="ORF">HMPREF0059_01859</name>
</gene>
<dbReference type="Pfam" id="PF02720">
    <property type="entry name" value="DUF222"/>
    <property type="match status" value="1"/>
</dbReference>
<dbReference type="Gene3D" id="1.10.30.50">
    <property type="match status" value="1"/>
</dbReference>
<feature type="region of interest" description="Disordered" evidence="2">
    <location>
        <begin position="541"/>
        <end position="635"/>
    </location>
</feature>
<comment type="caution">
    <text evidence="4">The sequence shown here is derived from an EMBL/GenBank/DDBJ whole genome shotgun (WGS) entry which is preliminary data.</text>
</comment>
<feature type="compositionally biased region" description="Polar residues" evidence="2">
    <location>
        <begin position="575"/>
        <end position="585"/>
    </location>
</feature>
<dbReference type="HOGENOM" id="CLU_351486_0_0_11"/>
<feature type="compositionally biased region" description="Low complexity" evidence="2">
    <location>
        <begin position="412"/>
        <end position="434"/>
    </location>
</feature>
<feature type="compositionally biased region" description="Basic and acidic residues" evidence="2">
    <location>
        <begin position="550"/>
        <end position="566"/>
    </location>
</feature>
<evidence type="ECO:0000256" key="2">
    <source>
        <dbReference type="SAM" id="MobiDB-lite"/>
    </source>
</evidence>
<protein>
    <recommendedName>
        <fullName evidence="3">HNH nuclease domain-containing protein</fullName>
    </recommendedName>
</protein>
<dbReference type="GO" id="GO:0004519">
    <property type="term" value="F:endonuclease activity"/>
    <property type="evidence" value="ECO:0007669"/>
    <property type="project" value="InterPro"/>
</dbReference>
<dbReference type="EMBL" id="ACRE02000006">
    <property type="protein sequence ID" value="EGE37589.1"/>
    <property type="molecule type" value="Genomic_DNA"/>
</dbReference>
<feature type="region of interest" description="Disordered" evidence="2">
    <location>
        <begin position="103"/>
        <end position="124"/>
    </location>
</feature>
<organism evidence="4 5">
    <name type="scientific">Actinomyces viscosus C505</name>
    <dbReference type="NCBI Taxonomy" id="562973"/>
    <lineage>
        <taxon>Bacteria</taxon>
        <taxon>Bacillati</taxon>
        <taxon>Actinomycetota</taxon>
        <taxon>Actinomycetes</taxon>
        <taxon>Actinomycetales</taxon>
        <taxon>Actinomycetaceae</taxon>
        <taxon>Actinomyces</taxon>
    </lineage>
</organism>
<dbReference type="GO" id="GO:0008270">
    <property type="term" value="F:zinc ion binding"/>
    <property type="evidence" value="ECO:0007669"/>
    <property type="project" value="InterPro"/>
</dbReference>
<feature type="compositionally biased region" description="Polar residues" evidence="2">
    <location>
        <begin position="837"/>
        <end position="857"/>
    </location>
</feature>
<reference evidence="4 5" key="2">
    <citation type="submission" date="2011-10" db="EMBL/GenBank/DDBJ databases">
        <title>The Genome Sequence of Actinomyces viscosus C505.</title>
        <authorList>
            <consortium name="The Broad Institute Genome Sequencing Platform"/>
            <consortium name="The Broad Institute Genome Sequencing Center for Infectious Disease"/>
            <person name="Earl A."/>
            <person name="Ward D."/>
            <person name="Feldgarden M."/>
            <person name="Gevers D."/>
            <person name="Sibley C.D."/>
            <person name="Field T.R."/>
            <person name="Grinwis M."/>
            <person name="Eshaghurshan C.S."/>
            <person name="Surette M.G."/>
            <person name="Young S.K."/>
            <person name="Zeng Q."/>
            <person name="Gargeya S."/>
            <person name="Fitzgerald M."/>
            <person name="Haas B."/>
            <person name="Abouelleil A."/>
            <person name="Alvarado L."/>
            <person name="Arachchi H.M."/>
            <person name="Berlin A."/>
            <person name="Brown A."/>
            <person name="Chapman S.B."/>
            <person name="Chen Z."/>
            <person name="Dunbar C."/>
            <person name="Freedman E."/>
            <person name="Gearin G."/>
            <person name="Goldberg J."/>
            <person name="Griggs A."/>
            <person name="Gujja S."/>
            <person name="Heiman D."/>
            <person name="Howarth C."/>
            <person name="Larson L."/>
            <person name="Lui A."/>
            <person name="MacDonald P.J.P."/>
            <person name="Montmayeur A."/>
            <person name="Murphy C."/>
            <person name="Neiman D."/>
            <person name="Pearson M."/>
            <person name="Priest M."/>
            <person name="Roberts A."/>
            <person name="Saif S."/>
            <person name="Shea T."/>
            <person name="Shenoy N."/>
            <person name="Sisk P."/>
            <person name="Stolte C."/>
            <person name="Sykes S."/>
            <person name="Wortman J."/>
            <person name="Nusbaum C."/>
            <person name="Birren B."/>
        </authorList>
    </citation>
    <scope>NUCLEOTIDE SEQUENCE [LARGE SCALE GENOMIC DNA]</scope>
    <source>
        <strain evidence="4 5">C505</strain>
    </source>
</reference>
<dbReference type="Pfam" id="PF01844">
    <property type="entry name" value="HNH"/>
    <property type="match status" value="1"/>
</dbReference>
<dbReference type="CDD" id="cd00085">
    <property type="entry name" value="HNHc"/>
    <property type="match status" value="1"/>
</dbReference>
<feature type="region of interest" description="Disordered" evidence="2">
    <location>
        <begin position="836"/>
        <end position="901"/>
    </location>
</feature>